<feature type="transmembrane region" description="Helical" evidence="1">
    <location>
        <begin position="175"/>
        <end position="196"/>
    </location>
</feature>
<dbReference type="STRING" id="47428.A0A284S6S7"/>
<evidence type="ECO:0000313" key="3">
    <source>
        <dbReference type="EMBL" id="SJL16666.1"/>
    </source>
</evidence>
<evidence type="ECO:0000313" key="4">
    <source>
        <dbReference type="Proteomes" id="UP000219338"/>
    </source>
</evidence>
<evidence type="ECO:0000256" key="1">
    <source>
        <dbReference type="SAM" id="Phobius"/>
    </source>
</evidence>
<keyword evidence="1" id="KW-1133">Transmembrane helix</keyword>
<keyword evidence="1" id="KW-0472">Membrane</keyword>
<feature type="transmembrane region" description="Helical" evidence="1">
    <location>
        <begin position="78"/>
        <end position="101"/>
    </location>
</feature>
<dbReference type="AlphaFoldDB" id="A0A284S6S7"/>
<gene>
    <name evidence="3" type="ORF">ARMOST_20195</name>
</gene>
<proteinExistence type="predicted"/>
<feature type="domain" description="DUF6535" evidence="2">
    <location>
        <begin position="7"/>
        <end position="167"/>
    </location>
</feature>
<name>A0A284S6S7_ARMOS</name>
<evidence type="ECO:0000259" key="2">
    <source>
        <dbReference type="Pfam" id="PF20153"/>
    </source>
</evidence>
<keyword evidence="1" id="KW-0812">Transmembrane</keyword>
<feature type="transmembrane region" description="Helical" evidence="1">
    <location>
        <begin position="122"/>
        <end position="142"/>
    </location>
</feature>
<accession>A0A284S6S7</accession>
<dbReference type="InterPro" id="IPR045338">
    <property type="entry name" value="DUF6535"/>
</dbReference>
<organism evidence="3 4">
    <name type="scientific">Armillaria ostoyae</name>
    <name type="common">Armillaria root rot fungus</name>
    <dbReference type="NCBI Taxonomy" id="47428"/>
    <lineage>
        <taxon>Eukaryota</taxon>
        <taxon>Fungi</taxon>
        <taxon>Dikarya</taxon>
        <taxon>Basidiomycota</taxon>
        <taxon>Agaricomycotina</taxon>
        <taxon>Agaricomycetes</taxon>
        <taxon>Agaricomycetidae</taxon>
        <taxon>Agaricales</taxon>
        <taxon>Marasmiineae</taxon>
        <taxon>Physalacriaceae</taxon>
        <taxon>Armillaria</taxon>
    </lineage>
</organism>
<feature type="transmembrane region" description="Helical" evidence="1">
    <location>
        <begin position="20"/>
        <end position="42"/>
    </location>
</feature>
<keyword evidence="4" id="KW-1185">Reference proteome</keyword>
<dbReference type="OrthoDB" id="3235960at2759"/>
<dbReference type="Pfam" id="PF20153">
    <property type="entry name" value="DUF6535"/>
    <property type="match status" value="1"/>
</dbReference>
<protein>
    <recommendedName>
        <fullName evidence="2">DUF6535 domain-containing protein</fullName>
    </recommendedName>
</protein>
<sequence>MYLEPRRRVVSSWTEEMNMVLIFASLYSAVVTAFLIESYQWLSEDPVEALLSRISSQLDPATNPSPFKPSYTPSSSNVAINAAWFSSLVLALSAVLIAILVKQWLYHYTWMNSPVSRQPPHVAMALRHLSYTSLTSGVIYYSAVCPSLLLIISLFLFLMGLIILLWTLTSIVAGLITILTSCTTVYFLATTIAPSFNPNSICRSSPAWYFYHLVSAWRFISTGGHIKNDITTWTEMSLKFLGPRSSEYLSHALLWVHDHAVAWDFTCIQSVWKCAKSLDDETALQVLCDVYLKSPPTPYKYGSLKKEYTNIWRGCIGDKEVEEMYELLLRTFPDNSWTTMNPKRNQNHIVTFCSLHFGIEYHYGRTFTIFTGLNELADLLSPTDVRLASLVKEDGTLMSASDIKEGIAHTINFAITEHWSGTRPIISAANTIGNLVSRMLTILIDASCDAAAGRTSAIDTTGDTFYFSVNAAINLTHFITVQLGEPGRVSDEQLSKLLDAMEAFPASTDVQVADKKWYLRELWAPTLFRYNGKSVWEMWAARNGLKVAEAMMKLLAVLDSPPLDTDIYDPGHPLDILMLYMLYGNKDQRSSAYLHGAKLAGVALEEHYSPAGARWWEQRLTPSEISSVIHALIDELAPLNSTTPDEKCFAVLCALLSLHTADDKAMGKIGSLFESRIDACLSSSPSSNSVDVLHADIRSWSQTLIRILSNPEAVDLRDALIPKVLSSLVRYAKSNYISGGEITDNFISSSAVALQLGCQIPCDDGLDEMKELMTLMARSIDCDYDTQAAKDARKRWKEVIDLPQVVPQHHLEDVYALLEKSIRS</sequence>
<reference evidence="4" key="1">
    <citation type="journal article" date="2017" name="Nat. Ecol. Evol.">
        <title>Genome expansion and lineage-specific genetic innovations in the forest pathogenic fungi Armillaria.</title>
        <authorList>
            <person name="Sipos G."/>
            <person name="Prasanna A.N."/>
            <person name="Walter M.C."/>
            <person name="O'Connor E."/>
            <person name="Balint B."/>
            <person name="Krizsan K."/>
            <person name="Kiss B."/>
            <person name="Hess J."/>
            <person name="Varga T."/>
            <person name="Slot J."/>
            <person name="Riley R."/>
            <person name="Boka B."/>
            <person name="Rigling D."/>
            <person name="Barry K."/>
            <person name="Lee J."/>
            <person name="Mihaltcheva S."/>
            <person name="LaButti K."/>
            <person name="Lipzen A."/>
            <person name="Waldron R."/>
            <person name="Moloney N.M."/>
            <person name="Sperisen C."/>
            <person name="Kredics L."/>
            <person name="Vagvoelgyi C."/>
            <person name="Patrignani A."/>
            <person name="Fitzpatrick D."/>
            <person name="Nagy I."/>
            <person name="Doyle S."/>
            <person name="Anderson J.B."/>
            <person name="Grigoriev I.V."/>
            <person name="Gueldener U."/>
            <person name="Muensterkoetter M."/>
            <person name="Nagy L.G."/>
        </authorList>
    </citation>
    <scope>NUCLEOTIDE SEQUENCE [LARGE SCALE GENOMIC DNA]</scope>
    <source>
        <strain evidence="4">C18/9</strain>
    </source>
</reference>
<feature type="transmembrane region" description="Helical" evidence="1">
    <location>
        <begin position="148"/>
        <end position="168"/>
    </location>
</feature>
<dbReference type="EMBL" id="FUEG01000036">
    <property type="protein sequence ID" value="SJL16666.1"/>
    <property type="molecule type" value="Genomic_DNA"/>
</dbReference>
<dbReference type="Proteomes" id="UP000219338">
    <property type="component" value="Unassembled WGS sequence"/>
</dbReference>